<evidence type="ECO:0000313" key="2">
    <source>
        <dbReference type="EMBL" id="KAF0898293.1"/>
    </source>
</evidence>
<evidence type="ECO:0000256" key="1">
    <source>
        <dbReference type="SAM" id="MobiDB-lite"/>
    </source>
</evidence>
<dbReference type="Proteomes" id="UP000479710">
    <property type="component" value="Unassembled WGS sequence"/>
</dbReference>
<gene>
    <name evidence="2" type="ORF">E2562_007146</name>
</gene>
<evidence type="ECO:0000313" key="3">
    <source>
        <dbReference type="Proteomes" id="UP000479710"/>
    </source>
</evidence>
<name>A0A6G1CFA8_9ORYZ</name>
<dbReference type="AlphaFoldDB" id="A0A6G1CFA8"/>
<accession>A0A6G1CFA8</accession>
<keyword evidence="3" id="KW-1185">Reference proteome</keyword>
<protein>
    <submittedName>
        <fullName evidence="2">Uncharacterized protein</fullName>
    </submittedName>
</protein>
<comment type="caution">
    <text evidence="2">The sequence shown here is derived from an EMBL/GenBank/DDBJ whole genome shotgun (WGS) entry which is preliminary data.</text>
</comment>
<reference evidence="2 3" key="1">
    <citation type="submission" date="2019-11" db="EMBL/GenBank/DDBJ databases">
        <title>Whole genome sequence of Oryza granulata.</title>
        <authorList>
            <person name="Li W."/>
        </authorList>
    </citation>
    <scope>NUCLEOTIDE SEQUENCE [LARGE SCALE GENOMIC DNA]</scope>
    <source>
        <strain evidence="3">cv. Menghai</strain>
        <tissue evidence="2">Leaf</tissue>
    </source>
</reference>
<sequence>MGDASLRGAYDRGVATSWMEGTQRGGDVLLWGELGRAYGGGARSSRRGVPSDHHMVPSIHRHTLKLLSSSPVAVSSTEHDKNRGPNRMDTWI</sequence>
<proteinExistence type="predicted"/>
<feature type="region of interest" description="Disordered" evidence="1">
    <location>
        <begin position="68"/>
        <end position="92"/>
    </location>
</feature>
<organism evidence="2 3">
    <name type="scientific">Oryza meyeriana var. granulata</name>
    <dbReference type="NCBI Taxonomy" id="110450"/>
    <lineage>
        <taxon>Eukaryota</taxon>
        <taxon>Viridiplantae</taxon>
        <taxon>Streptophyta</taxon>
        <taxon>Embryophyta</taxon>
        <taxon>Tracheophyta</taxon>
        <taxon>Spermatophyta</taxon>
        <taxon>Magnoliopsida</taxon>
        <taxon>Liliopsida</taxon>
        <taxon>Poales</taxon>
        <taxon>Poaceae</taxon>
        <taxon>BOP clade</taxon>
        <taxon>Oryzoideae</taxon>
        <taxon>Oryzeae</taxon>
        <taxon>Oryzinae</taxon>
        <taxon>Oryza</taxon>
        <taxon>Oryza meyeriana</taxon>
    </lineage>
</organism>
<dbReference type="EMBL" id="SPHZ02000009">
    <property type="protein sequence ID" value="KAF0898293.1"/>
    <property type="molecule type" value="Genomic_DNA"/>
</dbReference>